<protein>
    <submittedName>
        <fullName evidence="5">Scyllo-inositol 2-dehydrogenase (NADP(+))</fullName>
        <ecNumber evidence="5">1.1.1.371</ecNumber>
    </submittedName>
</protein>
<comment type="similarity">
    <text evidence="1">Belongs to the Gfo/Idh/MocA family.</text>
</comment>
<proteinExistence type="inferred from homology"/>
<dbReference type="PANTHER" id="PTHR43708">
    <property type="entry name" value="CONSERVED EXPRESSED OXIDOREDUCTASE (EUROFUNG)"/>
    <property type="match status" value="1"/>
</dbReference>
<dbReference type="Proteomes" id="UP000178485">
    <property type="component" value="Chromosome i"/>
</dbReference>
<feature type="domain" description="Gfo/Idh/MocA-like oxidoreductase N-terminal" evidence="3">
    <location>
        <begin position="5"/>
        <end position="125"/>
    </location>
</feature>
<dbReference type="SUPFAM" id="SSF51735">
    <property type="entry name" value="NAD(P)-binding Rossmann-fold domains"/>
    <property type="match status" value="1"/>
</dbReference>
<dbReference type="Pfam" id="PF02894">
    <property type="entry name" value="GFO_IDH_MocA_C"/>
    <property type="match status" value="1"/>
</dbReference>
<dbReference type="KEGG" id="pmuc:ING2E5A_0437"/>
<evidence type="ECO:0000313" key="5">
    <source>
        <dbReference type="EMBL" id="SCM55531.1"/>
    </source>
</evidence>
<feature type="domain" description="Gfo/Idh/MocA-like oxidoreductase C-terminal" evidence="4">
    <location>
        <begin position="137"/>
        <end position="352"/>
    </location>
</feature>
<dbReference type="NCBIfam" id="NF008607">
    <property type="entry name" value="PRK11579.1"/>
    <property type="match status" value="1"/>
</dbReference>
<dbReference type="AlphaFoldDB" id="A0A1G4G489"/>
<evidence type="ECO:0000313" key="6">
    <source>
        <dbReference type="Proteomes" id="UP000178485"/>
    </source>
</evidence>
<dbReference type="InterPro" id="IPR000683">
    <property type="entry name" value="Gfo/Idh/MocA-like_OxRdtase_N"/>
</dbReference>
<keyword evidence="2 5" id="KW-0560">Oxidoreductase</keyword>
<organism evidence="5 6">
    <name type="scientific">Petrimonas mucosa</name>
    <dbReference type="NCBI Taxonomy" id="1642646"/>
    <lineage>
        <taxon>Bacteria</taxon>
        <taxon>Pseudomonadati</taxon>
        <taxon>Bacteroidota</taxon>
        <taxon>Bacteroidia</taxon>
        <taxon>Bacteroidales</taxon>
        <taxon>Dysgonomonadaceae</taxon>
        <taxon>Petrimonas</taxon>
    </lineage>
</organism>
<evidence type="ECO:0000259" key="4">
    <source>
        <dbReference type="Pfam" id="PF02894"/>
    </source>
</evidence>
<keyword evidence="6" id="KW-1185">Reference proteome</keyword>
<evidence type="ECO:0000259" key="3">
    <source>
        <dbReference type="Pfam" id="PF01408"/>
    </source>
</evidence>
<evidence type="ECO:0000256" key="2">
    <source>
        <dbReference type="ARBA" id="ARBA00023002"/>
    </source>
</evidence>
<dbReference type="Pfam" id="PF01408">
    <property type="entry name" value="GFO_IDH_MocA"/>
    <property type="match status" value="1"/>
</dbReference>
<dbReference type="GO" id="GO:0000166">
    <property type="term" value="F:nucleotide binding"/>
    <property type="evidence" value="ECO:0007669"/>
    <property type="project" value="InterPro"/>
</dbReference>
<dbReference type="EMBL" id="LT608328">
    <property type="protein sequence ID" value="SCM55531.1"/>
    <property type="molecule type" value="Genomic_DNA"/>
</dbReference>
<dbReference type="InterPro" id="IPR036291">
    <property type="entry name" value="NAD(P)-bd_dom_sf"/>
</dbReference>
<dbReference type="GO" id="GO:0102497">
    <property type="term" value="F:scyllo-inositol dehydrogenase (NADP+) activity"/>
    <property type="evidence" value="ECO:0007669"/>
    <property type="project" value="UniProtKB-EC"/>
</dbReference>
<dbReference type="EC" id="1.1.1.371" evidence="5"/>
<dbReference type="PANTHER" id="PTHR43708:SF5">
    <property type="entry name" value="CONSERVED EXPRESSED OXIDOREDUCTASE (EUROFUNG)-RELATED"/>
    <property type="match status" value="1"/>
</dbReference>
<name>A0A1G4G489_9BACT</name>
<sequence length="355" mass="39880">MTTSIRTGIIGYGLSGRVFHAPFIDVVDGYELTKISTRKPESVSLINRRYPSTVVVPDGQDIIDDPAIDLVIVTSPNTDHFRWAKAALLAGKHAVVEKPFTVSVAEADELIELAKEKGKVLSVYHNRRFTSDTKTVRKLLDSGLLGEVRDYESHFDRYRPEPRPFGAWREKPLPGSGIFYDLGSHLIDQALWFFGMPEAVTAEINAQRPWAKADDHFDVRLHYPAFTATLKSGMLCKIPGATYMIHGTNGSYVKYGLDVQEATLDGGAIPEGKDWGREPEAIWGRINVDYKGVKIQGKLESEHGDYREYFINLRDAIWGKAEIAVKPEEARNVMLIIELAFRSSEERRTIEVEGQ</sequence>
<dbReference type="Gene3D" id="3.30.360.10">
    <property type="entry name" value="Dihydrodipicolinate Reductase, domain 2"/>
    <property type="match status" value="1"/>
</dbReference>
<dbReference type="InterPro" id="IPR051317">
    <property type="entry name" value="Gfo/Idh/MocA_oxidoreduct"/>
</dbReference>
<reference evidence="5 6" key="1">
    <citation type="submission" date="2016-08" db="EMBL/GenBank/DDBJ databases">
        <authorList>
            <person name="Seilhamer J.J."/>
        </authorList>
    </citation>
    <scope>NUCLEOTIDE SEQUENCE [LARGE SCALE GENOMIC DNA]</scope>
    <source>
        <strain evidence="5">ING2-E5A</strain>
    </source>
</reference>
<dbReference type="STRING" id="1642646.ING2E5A_0437"/>
<dbReference type="InterPro" id="IPR004104">
    <property type="entry name" value="Gfo/Idh/MocA-like_OxRdtase_C"/>
</dbReference>
<gene>
    <name evidence="5" type="primary">iolW</name>
    <name evidence="5" type="ORF">ING2E5A_0437</name>
</gene>
<accession>A0A1G4G489</accession>
<evidence type="ECO:0000256" key="1">
    <source>
        <dbReference type="ARBA" id="ARBA00010928"/>
    </source>
</evidence>
<dbReference type="Gene3D" id="3.40.50.720">
    <property type="entry name" value="NAD(P)-binding Rossmann-like Domain"/>
    <property type="match status" value="1"/>
</dbReference>
<dbReference type="RefSeq" id="WP_071135983.1">
    <property type="nucleotide sequence ID" value="NZ_DUQN01000067.1"/>
</dbReference>